<dbReference type="OrthoDB" id="5872539at2759"/>
<dbReference type="Proteomes" id="UP000218231">
    <property type="component" value="Unassembled WGS sequence"/>
</dbReference>
<keyword evidence="4" id="KW-1133">Transmembrane helix</keyword>
<evidence type="ECO:0000313" key="7">
    <source>
        <dbReference type="EMBL" id="PAV68499.1"/>
    </source>
</evidence>
<evidence type="ECO:0000256" key="1">
    <source>
        <dbReference type="ARBA" id="ARBA00004167"/>
    </source>
</evidence>
<name>A0A2A2K3X0_9BILA</name>
<evidence type="ECO:0000256" key="6">
    <source>
        <dbReference type="SAM" id="MobiDB-lite"/>
    </source>
</evidence>
<organism evidence="7 8">
    <name type="scientific">Diploscapter pachys</name>
    <dbReference type="NCBI Taxonomy" id="2018661"/>
    <lineage>
        <taxon>Eukaryota</taxon>
        <taxon>Metazoa</taxon>
        <taxon>Ecdysozoa</taxon>
        <taxon>Nematoda</taxon>
        <taxon>Chromadorea</taxon>
        <taxon>Rhabditida</taxon>
        <taxon>Rhabditina</taxon>
        <taxon>Rhabditomorpha</taxon>
        <taxon>Rhabditoidea</taxon>
        <taxon>Rhabditidae</taxon>
        <taxon>Diploscapter</taxon>
    </lineage>
</organism>
<dbReference type="GO" id="GO:0016020">
    <property type="term" value="C:membrane"/>
    <property type="evidence" value="ECO:0007669"/>
    <property type="project" value="UniProtKB-SubCell"/>
</dbReference>
<dbReference type="PANTHER" id="PTHR34478">
    <property type="entry name" value="PROTEIN LEMA"/>
    <property type="match status" value="1"/>
</dbReference>
<feature type="region of interest" description="Disordered" evidence="6">
    <location>
        <begin position="1"/>
        <end position="35"/>
    </location>
</feature>
<sequence>MPPFLPRQGEVAAKLTEGEVNGSRRARGDTPSTIRCANASPAKAREDLLHPRPRLQLVANLTQQRDIGRLGRRGGGRLGLGDHAVDAAHQQENDEGEDQEVCRLRHELAIAQQRHARLLQRGIIRRRSGIGRGDCAQPNEIARKIQAAEDLAHHRHDDVFGQRRHDLAECRADDDRHGEVQHVASRDEGLEFLEHVHVLPVVQASGERDRYALRRMFMSSLRPVAAFALAATASLSLAGCGINSVPTAEENAKARWADVQNQYQRRADLIPNLVATVKAAGAQEKDILVQVTQARAGANQVKLSGDQLTDPAKMQAFERAQGAVTLSLQRLQEAYPELKSQSNYTTLMSQLEGTENRITIARTDYNNAVQAYNTKIRTFPDAVGAKIFYGAKPLTPFAATTPGADQAPTVNFGNAS</sequence>
<keyword evidence="3" id="KW-0812">Transmembrane</keyword>
<comment type="subcellular location">
    <subcellularLocation>
        <location evidence="1">Membrane</location>
        <topology evidence="1">Single-pass membrane protein</topology>
    </subcellularLocation>
</comment>
<protein>
    <recommendedName>
        <fullName evidence="9">LemA family protein</fullName>
    </recommendedName>
</protein>
<dbReference type="SUPFAM" id="SSF140478">
    <property type="entry name" value="LemA-like"/>
    <property type="match status" value="1"/>
</dbReference>
<dbReference type="InterPro" id="IPR007156">
    <property type="entry name" value="MamQ_LemA"/>
</dbReference>
<evidence type="ECO:0000256" key="5">
    <source>
        <dbReference type="ARBA" id="ARBA00023136"/>
    </source>
</evidence>
<dbReference type="AlphaFoldDB" id="A0A2A2K3X0"/>
<keyword evidence="8" id="KW-1185">Reference proteome</keyword>
<evidence type="ECO:0000256" key="2">
    <source>
        <dbReference type="ARBA" id="ARBA00008854"/>
    </source>
</evidence>
<proteinExistence type="inferred from homology"/>
<accession>A0A2A2K3X0</accession>
<dbReference type="Pfam" id="PF04011">
    <property type="entry name" value="LemA"/>
    <property type="match status" value="1"/>
</dbReference>
<evidence type="ECO:0000313" key="8">
    <source>
        <dbReference type="Proteomes" id="UP000218231"/>
    </source>
</evidence>
<comment type="similarity">
    <text evidence="2">Belongs to the LemA family.</text>
</comment>
<dbReference type="Gene3D" id="1.20.1440.20">
    <property type="entry name" value="LemA-like domain"/>
    <property type="match status" value="1"/>
</dbReference>
<dbReference type="EMBL" id="LIAE01009743">
    <property type="protein sequence ID" value="PAV68499.1"/>
    <property type="molecule type" value="Genomic_DNA"/>
</dbReference>
<dbReference type="STRING" id="2018661.A0A2A2K3X0"/>
<comment type="caution">
    <text evidence="7">The sequence shown here is derived from an EMBL/GenBank/DDBJ whole genome shotgun (WGS) entry which is preliminary data.</text>
</comment>
<reference evidence="7 8" key="1">
    <citation type="journal article" date="2017" name="Curr. Biol.">
        <title>Genome architecture and evolution of a unichromosomal asexual nematode.</title>
        <authorList>
            <person name="Fradin H."/>
            <person name="Zegar C."/>
            <person name="Gutwein M."/>
            <person name="Lucas J."/>
            <person name="Kovtun M."/>
            <person name="Corcoran D."/>
            <person name="Baugh L.R."/>
            <person name="Kiontke K."/>
            <person name="Gunsalus K."/>
            <person name="Fitch D.H."/>
            <person name="Piano F."/>
        </authorList>
    </citation>
    <scope>NUCLEOTIDE SEQUENCE [LARGE SCALE GENOMIC DNA]</scope>
    <source>
        <strain evidence="7">PF1309</strain>
    </source>
</reference>
<evidence type="ECO:0000256" key="4">
    <source>
        <dbReference type="ARBA" id="ARBA00022989"/>
    </source>
</evidence>
<gene>
    <name evidence="7" type="ORF">WR25_06198</name>
</gene>
<dbReference type="InterPro" id="IPR023353">
    <property type="entry name" value="LemA-like_dom_sf"/>
</dbReference>
<keyword evidence="5" id="KW-0472">Membrane</keyword>
<evidence type="ECO:0008006" key="9">
    <source>
        <dbReference type="Google" id="ProtNLM"/>
    </source>
</evidence>
<dbReference type="PANTHER" id="PTHR34478:SF2">
    <property type="entry name" value="MEMBRANE PROTEIN"/>
    <property type="match status" value="1"/>
</dbReference>
<evidence type="ECO:0000256" key="3">
    <source>
        <dbReference type="ARBA" id="ARBA00022692"/>
    </source>
</evidence>